<organism evidence="1 2">
    <name type="scientific">Melia azedarach</name>
    <name type="common">Chinaberry tree</name>
    <dbReference type="NCBI Taxonomy" id="155640"/>
    <lineage>
        <taxon>Eukaryota</taxon>
        <taxon>Viridiplantae</taxon>
        <taxon>Streptophyta</taxon>
        <taxon>Embryophyta</taxon>
        <taxon>Tracheophyta</taxon>
        <taxon>Spermatophyta</taxon>
        <taxon>Magnoliopsida</taxon>
        <taxon>eudicotyledons</taxon>
        <taxon>Gunneridae</taxon>
        <taxon>Pentapetalae</taxon>
        <taxon>rosids</taxon>
        <taxon>malvids</taxon>
        <taxon>Sapindales</taxon>
        <taxon>Meliaceae</taxon>
        <taxon>Melia</taxon>
    </lineage>
</organism>
<protein>
    <submittedName>
        <fullName evidence="1">Protein SIEL-like</fullName>
    </submittedName>
</protein>
<dbReference type="EMBL" id="CM051400">
    <property type="protein sequence ID" value="KAJ4715656.1"/>
    <property type="molecule type" value="Genomic_DNA"/>
</dbReference>
<comment type="caution">
    <text evidence="1">The sequence shown here is derived from an EMBL/GenBank/DDBJ whole genome shotgun (WGS) entry which is preliminary data.</text>
</comment>
<proteinExistence type="predicted"/>
<accession>A0ACC1XVV4</accession>
<name>A0ACC1XVV4_MELAZ</name>
<reference evidence="1 2" key="1">
    <citation type="journal article" date="2023" name="Science">
        <title>Complex scaffold remodeling in plant triterpene biosynthesis.</title>
        <authorList>
            <person name="De La Pena R."/>
            <person name="Hodgson H."/>
            <person name="Liu J.C."/>
            <person name="Stephenson M.J."/>
            <person name="Martin A.C."/>
            <person name="Owen C."/>
            <person name="Harkess A."/>
            <person name="Leebens-Mack J."/>
            <person name="Jimenez L.E."/>
            <person name="Osbourn A."/>
            <person name="Sattely E.S."/>
        </authorList>
    </citation>
    <scope>NUCLEOTIDE SEQUENCE [LARGE SCALE GENOMIC DNA]</scope>
    <source>
        <strain evidence="2">cv. JPN11</strain>
        <tissue evidence="1">Leaf</tissue>
    </source>
</reference>
<evidence type="ECO:0000313" key="2">
    <source>
        <dbReference type="Proteomes" id="UP001164539"/>
    </source>
</evidence>
<evidence type="ECO:0000313" key="1">
    <source>
        <dbReference type="EMBL" id="KAJ4715656.1"/>
    </source>
</evidence>
<dbReference type="Proteomes" id="UP001164539">
    <property type="component" value="Chromosome 7"/>
</dbReference>
<gene>
    <name evidence="1" type="ORF">OWV82_013988</name>
</gene>
<keyword evidence="2" id="KW-1185">Reference proteome</keyword>
<sequence length="937" mass="105262">MEQQISQLCSEKSLTLQSLASIRSLTTNPNTSDSTLSSILETLTRSLQLTDSDSFTTRHHVLNLLADLSSRRPHFSALIFDLLRSDSLLDADALVTLASVSDLNPALTPQIDDGLFVSLCFSSPHVSVRLRLLRAAERFNVRPHLLFTVFLGFTKDPYPYVREVALDGLLGLSKRGVFEDVDVVKGCYFRAVELLRDAEDCIRCAAVRVVSEYGRMLVAISEEKNRTDCSDAVFIQLCSMVRDMRMEVRVEAFNALGKVGVVSENILLQTLSKKVLGATKEKKLHSQCDAEWFEISASSSAGAFLHGLEDEFYEARKAACSSLGSLIILSEKFAGEALNLLVDMLNDDSLAVRLQSLETMHLMAKCEYLKVQDVHMHMFLGTLLDNSAFVRCAARKILKLVKLPNLELYKLFINNLLENLKKYPQDEADIFSVLFNIGQRHGKFALCIIEEVSQEIEPNTDGDFSFDSARVAAFLVLAISVPLSSEKNVRCIPPRVFSYAVTLLGRISLALSDVMNQDSLLAYLSQCSRLSSLSDTKFMGEETPSHEVVSDDPNHTSTEIGVDLPEKGDQSQLLIQCKQKEVTTSHGRCQLEEDAEIRKSMNHMLAKVKNIWSLVQSGYTTEVLRILRACKEEVLTFEAGSESLESDGALAFTLQYLRVLKLLTKVWQQFVPMKKLCHYELGELELLLGKLERRLTELRCRFLGLSEEEELHVLELILMTCLLRLSKVEICCYLTIMRKLSSTISHVEFLHQQGSIKPSKFVTELKKSLLEIDSSTCATPCSPFRFNELLNSFFLEQFIFCGRLKHVIAELNVPNNSSENPIIFVSGLPVAIPCEITLYNILSKNRLWLRLTMNDESTQFVFLDPSIIGDCNDVQKFTYIAPFYRTPKAVSFLLRVCIGMECLFDDINLVRGKGGPKRALADLCKEKEVYLSMASRG</sequence>